<organism evidence="2 3">
    <name type="scientific">Colletotrichum orbiculare (strain 104-T / ATCC 96160 / CBS 514.97 / LARS 414 / MAFF 240422)</name>
    <name type="common">Cucumber anthracnose fungus</name>
    <name type="synonym">Colletotrichum lagenarium</name>
    <dbReference type="NCBI Taxonomy" id="1213857"/>
    <lineage>
        <taxon>Eukaryota</taxon>
        <taxon>Fungi</taxon>
        <taxon>Dikarya</taxon>
        <taxon>Ascomycota</taxon>
        <taxon>Pezizomycotina</taxon>
        <taxon>Sordariomycetes</taxon>
        <taxon>Hypocreomycetidae</taxon>
        <taxon>Glomerellales</taxon>
        <taxon>Glomerellaceae</taxon>
        <taxon>Colletotrichum</taxon>
        <taxon>Colletotrichum orbiculare species complex</taxon>
    </lineage>
</organism>
<feature type="compositionally biased region" description="Basic and acidic residues" evidence="1">
    <location>
        <begin position="61"/>
        <end position="76"/>
    </location>
</feature>
<gene>
    <name evidence="2" type="ORF">Cob_v008054</name>
</gene>
<feature type="compositionally biased region" description="Basic and acidic residues" evidence="1">
    <location>
        <begin position="16"/>
        <end position="26"/>
    </location>
</feature>
<feature type="region of interest" description="Disordered" evidence="1">
    <location>
        <begin position="52"/>
        <end position="76"/>
    </location>
</feature>
<evidence type="ECO:0000313" key="2">
    <source>
        <dbReference type="EMBL" id="TDZ18968.1"/>
    </source>
</evidence>
<feature type="region of interest" description="Disordered" evidence="1">
    <location>
        <begin position="1"/>
        <end position="34"/>
    </location>
</feature>
<comment type="caution">
    <text evidence="2">The sequence shown here is derived from an EMBL/GenBank/DDBJ whole genome shotgun (WGS) entry which is preliminary data.</text>
</comment>
<dbReference type="EMBL" id="AMCV02000022">
    <property type="protein sequence ID" value="TDZ18968.1"/>
    <property type="molecule type" value="Genomic_DNA"/>
</dbReference>
<reference evidence="3" key="2">
    <citation type="journal article" date="2019" name="Mol. Plant Microbe Interact.">
        <title>Genome sequence resources for four phytopathogenic fungi from the Colletotrichum orbiculare species complex.</title>
        <authorList>
            <person name="Gan P."/>
            <person name="Tsushima A."/>
            <person name="Narusaka M."/>
            <person name="Narusaka Y."/>
            <person name="Takano Y."/>
            <person name="Kubo Y."/>
            <person name="Shirasu K."/>
        </authorList>
    </citation>
    <scope>GENOME REANNOTATION</scope>
    <source>
        <strain evidence="3">104-T / ATCC 96160 / CBS 514.97 / LARS 414 / MAFF 240422</strain>
    </source>
</reference>
<dbReference type="Proteomes" id="UP000014480">
    <property type="component" value="Unassembled WGS sequence"/>
</dbReference>
<accession>A0A484FM56</accession>
<reference evidence="3" key="1">
    <citation type="journal article" date="2013" name="New Phytol.">
        <title>Comparative genomic and transcriptomic analyses reveal the hemibiotrophic stage shift of Colletotrichum fungi.</title>
        <authorList>
            <person name="Gan P."/>
            <person name="Ikeda K."/>
            <person name="Irieda H."/>
            <person name="Narusaka M."/>
            <person name="O'Connell R.J."/>
            <person name="Narusaka Y."/>
            <person name="Takano Y."/>
            <person name="Kubo Y."/>
            <person name="Shirasu K."/>
        </authorList>
    </citation>
    <scope>NUCLEOTIDE SEQUENCE [LARGE SCALE GENOMIC DNA]</scope>
    <source>
        <strain evidence="3">104-T / ATCC 96160 / CBS 514.97 / LARS 414 / MAFF 240422</strain>
    </source>
</reference>
<protein>
    <submittedName>
        <fullName evidence="2">Uncharacterized protein</fullName>
    </submittedName>
</protein>
<name>A0A484FM56_COLOR</name>
<evidence type="ECO:0000313" key="3">
    <source>
        <dbReference type="Proteomes" id="UP000014480"/>
    </source>
</evidence>
<keyword evidence="3" id="KW-1185">Reference proteome</keyword>
<sequence>MPNRRSRELGSWPTWDGKDFDSRPAEKNTLAPPCLNRASLRRDVPWGGAVAADDEAASLAERNEYGSDDGRTEPRDMGMQEVSWTNMATERVKVTLEKLQNLAFT</sequence>
<evidence type="ECO:0000256" key="1">
    <source>
        <dbReference type="SAM" id="MobiDB-lite"/>
    </source>
</evidence>
<proteinExistence type="predicted"/>
<dbReference type="AlphaFoldDB" id="A0A484FM56"/>